<protein>
    <submittedName>
        <fullName evidence="2">Uncharacterized protein</fullName>
    </submittedName>
</protein>
<dbReference type="RefSeq" id="WP_264943408.1">
    <property type="nucleotide sequence ID" value="NZ_JAPDRA010000002.1"/>
</dbReference>
<keyword evidence="3" id="KW-1185">Reference proteome</keyword>
<keyword evidence="1" id="KW-0732">Signal</keyword>
<evidence type="ECO:0000313" key="3">
    <source>
        <dbReference type="Proteomes" id="UP001596977"/>
    </source>
</evidence>
<dbReference type="EMBL" id="JBHTJG010000002">
    <property type="protein sequence ID" value="MFD0945787.1"/>
    <property type="molecule type" value="Genomic_DNA"/>
</dbReference>
<accession>A0ABW3H8R5</accession>
<feature type="signal peptide" evidence="1">
    <location>
        <begin position="1"/>
        <end position="20"/>
    </location>
</feature>
<evidence type="ECO:0000313" key="2">
    <source>
        <dbReference type="EMBL" id="MFD0945787.1"/>
    </source>
</evidence>
<sequence>MRVFLAVAAILIGVCGTPAAAQKCDLGSARKPLLGESFQLPDGTRFREAYVRISCTSQGRAWAGLADASGKLLIPAQYHSVTVLTRTLAAVQRPDKARSLQDWRGFPYHLYEIGKGERKEALSWAQLSTFDWNGMRTPFAWGDAARPNEVALILGDLANPARIANLGGKGWPADASWLYQVKGTLIANFTAPDGTALSRVLNMRGEPVSPAIGAIERWETISPEQGRTLWQWRRNGRYDYPVLAVDYLSAILTGDHAVLPYGKLYQPIGPGGEPLPLPAGAIGVFPLRLDTHPWSGSTTQGWAIVEETPQGLRVRPGLGTLQSVLARAGTLPVYTGLARHIERSGSDDTQRWVDVFAVRAAGDPLWRIIDAQTLGKSSADPAGSTGVNARDALGNLAADREAARRNFAAQRERDRLAATQRSNKELEDRHQWLLSSGRICEWSPGGELRGAKTVNYMLANCPIASDAFFNYARSTGGDPGLISKAEFAYWEKRGRYAAPVPAAPRDIYATPNWAAWGDAIVKSARESTDTFIRDRKREYYRNMEDWNRGKQNWCC</sequence>
<dbReference type="Proteomes" id="UP001596977">
    <property type="component" value="Unassembled WGS sequence"/>
</dbReference>
<organism evidence="2 3">
    <name type="scientific">Sphingomonas canadensis</name>
    <dbReference type="NCBI Taxonomy" id="1219257"/>
    <lineage>
        <taxon>Bacteria</taxon>
        <taxon>Pseudomonadati</taxon>
        <taxon>Pseudomonadota</taxon>
        <taxon>Alphaproteobacteria</taxon>
        <taxon>Sphingomonadales</taxon>
        <taxon>Sphingomonadaceae</taxon>
        <taxon>Sphingomonas</taxon>
    </lineage>
</organism>
<comment type="caution">
    <text evidence="2">The sequence shown here is derived from an EMBL/GenBank/DDBJ whole genome shotgun (WGS) entry which is preliminary data.</text>
</comment>
<name>A0ABW3H8R5_9SPHN</name>
<feature type="chain" id="PRO_5046793449" evidence="1">
    <location>
        <begin position="21"/>
        <end position="555"/>
    </location>
</feature>
<proteinExistence type="predicted"/>
<reference evidence="3" key="1">
    <citation type="journal article" date="2019" name="Int. J. Syst. Evol. Microbiol.">
        <title>The Global Catalogue of Microorganisms (GCM) 10K type strain sequencing project: providing services to taxonomists for standard genome sequencing and annotation.</title>
        <authorList>
            <consortium name="The Broad Institute Genomics Platform"/>
            <consortium name="The Broad Institute Genome Sequencing Center for Infectious Disease"/>
            <person name="Wu L."/>
            <person name="Ma J."/>
        </authorList>
    </citation>
    <scope>NUCLEOTIDE SEQUENCE [LARGE SCALE GENOMIC DNA]</scope>
    <source>
        <strain evidence="3">CCUG 62982</strain>
    </source>
</reference>
<evidence type="ECO:0000256" key="1">
    <source>
        <dbReference type="SAM" id="SignalP"/>
    </source>
</evidence>
<gene>
    <name evidence="2" type="ORF">ACFQ1E_05500</name>
</gene>